<evidence type="ECO:0000313" key="1">
    <source>
        <dbReference type="EMBL" id="RVU13165.1"/>
    </source>
</evidence>
<sequence>MAVTRRFADIDLSRLPALPAQPDFDAVFSARMADVADRLNAAGIPYDVGRKIAGDTVPILQRAAAYREVYVYAAFDAAIRAVLLATAWGVFLDHLGASQVPPVERLPLVTEPRAYAEAPEDWELDDDFRARIQLAPEALSTCGPEGGYLFFALSVAGVKAAAAYGPMSFGGTPDAPFAPLGQVRVPIVATAAASAATGGNGAAPAALVAAVQAALSDRTRRPLADFVVVEPAPILTYRIEAVLYVGPGADRGVVKAEAERRLAAQAARQHRPGAAQLRQMLFGAAYVPDASGAILVEEVDLIAPAADVNAAAIGPASPSAAYAAPYCTEIVVRVETPDE</sequence>
<name>A0A3S3U156_9HYPH</name>
<gene>
    <name evidence="1" type="ORF">EOE48_27025</name>
</gene>
<accession>A0A3S3U156</accession>
<reference evidence="1 2" key="1">
    <citation type="submission" date="2019-01" db="EMBL/GenBank/DDBJ databases">
        <authorList>
            <person name="Chen W.-M."/>
        </authorList>
    </citation>
    <scope>NUCLEOTIDE SEQUENCE [LARGE SCALE GENOMIC DNA]</scope>
    <source>
        <strain evidence="1 2">TER-1</strain>
    </source>
</reference>
<keyword evidence="2" id="KW-1185">Reference proteome</keyword>
<protein>
    <submittedName>
        <fullName evidence="1">Baseplate J protein</fullName>
    </submittedName>
</protein>
<dbReference type="InterPro" id="IPR014507">
    <property type="entry name" value="Baseplate_assembly_J_pred"/>
</dbReference>
<proteinExistence type="predicted"/>
<dbReference type="Proteomes" id="UP000286997">
    <property type="component" value="Unassembled WGS sequence"/>
</dbReference>
<dbReference type="PIRSF" id="PIRSF020481">
    <property type="entry name" value="BAP"/>
    <property type="match status" value="1"/>
</dbReference>
<dbReference type="OrthoDB" id="9793802at2"/>
<dbReference type="EMBL" id="SACP01000047">
    <property type="protein sequence ID" value="RVU13165.1"/>
    <property type="molecule type" value="Genomic_DNA"/>
</dbReference>
<dbReference type="RefSeq" id="WP_127733985.1">
    <property type="nucleotide sequence ID" value="NZ_SACP01000047.1"/>
</dbReference>
<organism evidence="1 2">
    <name type="scientific">Methylobacterium oryzihabitans</name>
    <dbReference type="NCBI Taxonomy" id="2499852"/>
    <lineage>
        <taxon>Bacteria</taxon>
        <taxon>Pseudomonadati</taxon>
        <taxon>Pseudomonadota</taxon>
        <taxon>Alphaproteobacteria</taxon>
        <taxon>Hyphomicrobiales</taxon>
        <taxon>Methylobacteriaceae</taxon>
        <taxon>Methylobacterium</taxon>
    </lineage>
</organism>
<dbReference type="AlphaFoldDB" id="A0A3S3U156"/>
<comment type="caution">
    <text evidence="1">The sequence shown here is derived from an EMBL/GenBank/DDBJ whole genome shotgun (WGS) entry which is preliminary data.</text>
</comment>
<evidence type="ECO:0000313" key="2">
    <source>
        <dbReference type="Proteomes" id="UP000286997"/>
    </source>
</evidence>